<evidence type="ECO:0000256" key="5">
    <source>
        <dbReference type="HAMAP-Rule" id="MF_01609"/>
    </source>
</evidence>
<dbReference type="InterPro" id="IPR050141">
    <property type="entry name" value="GCL_type2/YbdK_subfam"/>
</dbReference>
<organism evidence="6 7">
    <name type="scientific">Arthrobacter ulcerisalmonis</name>
    <dbReference type="NCBI Taxonomy" id="2483813"/>
    <lineage>
        <taxon>Bacteria</taxon>
        <taxon>Bacillati</taxon>
        <taxon>Actinomycetota</taxon>
        <taxon>Actinomycetes</taxon>
        <taxon>Micrococcales</taxon>
        <taxon>Micrococcaceae</taxon>
        <taxon>Arthrobacter</taxon>
    </lineage>
</organism>
<dbReference type="RefSeq" id="WP_124091589.1">
    <property type="nucleotide sequence ID" value="NZ_CBCRYA010000020.1"/>
</dbReference>
<dbReference type="InterPro" id="IPR011793">
    <property type="entry name" value="YbdK"/>
</dbReference>
<dbReference type="EMBL" id="UXAU01000023">
    <property type="protein sequence ID" value="VDC25873.1"/>
    <property type="molecule type" value="Genomic_DNA"/>
</dbReference>
<keyword evidence="2 5" id="KW-0547">Nucleotide-binding</keyword>
<comment type="function">
    <text evidence="5">ATP-dependent carboxylate-amine ligase which exhibits weak glutamate--cysteine ligase activity.</text>
</comment>
<keyword evidence="1 5" id="KW-0436">Ligase</keyword>
<dbReference type="Gene3D" id="3.30.590.20">
    <property type="match status" value="1"/>
</dbReference>
<evidence type="ECO:0000256" key="1">
    <source>
        <dbReference type="ARBA" id="ARBA00022598"/>
    </source>
</evidence>
<dbReference type="SUPFAM" id="SSF55931">
    <property type="entry name" value="Glutamine synthetase/guanido kinase"/>
    <property type="match status" value="1"/>
</dbReference>
<dbReference type="GO" id="GO:0005524">
    <property type="term" value="F:ATP binding"/>
    <property type="evidence" value="ECO:0007669"/>
    <property type="project" value="UniProtKB-KW"/>
</dbReference>
<dbReference type="NCBIfam" id="TIGR02050">
    <property type="entry name" value="gshA_cyan_rel"/>
    <property type="match status" value="1"/>
</dbReference>
<dbReference type="GO" id="GO:0042398">
    <property type="term" value="P:modified amino acid biosynthetic process"/>
    <property type="evidence" value="ECO:0007669"/>
    <property type="project" value="InterPro"/>
</dbReference>
<proteinExistence type="inferred from homology"/>
<keyword evidence="7" id="KW-1185">Reference proteome</keyword>
<accession>A0A3P5WR38</accession>
<dbReference type="NCBIfam" id="NF010041">
    <property type="entry name" value="PRK13517.1-1"/>
    <property type="match status" value="1"/>
</dbReference>
<dbReference type="PANTHER" id="PTHR36510:SF1">
    <property type="entry name" value="GLUTAMATE--CYSTEINE LIGASE 2-RELATED"/>
    <property type="match status" value="1"/>
</dbReference>
<dbReference type="AlphaFoldDB" id="A0A3P5WR38"/>
<name>A0A3P5WR38_9MICC</name>
<protein>
    <recommendedName>
        <fullName evidence="5">Putative glutamate--cysteine ligase 2</fullName>
        <ecNumber evidence="5">6.3.2.2</ecNumber>
    </recommendedName>
    <alternativeName>
        <fullName evidence="5">Gamma-glutamylcysteine synthetase 2</fullName>
        <shortName evidence="5">GCS 2</shortName>
        <shortName evidence="5">Gamma-GCS 2</shortName>
    </alternativeName>
</protein>
<dbReference type="Proteomes" id="UP000280861">
    <property type="component" value="Unassembled WGS sequence"/>
</dbReference>
<gene>
    <name evidence="6" type="primary">ybdK_1</name>
    <name evidence="6" type="ORF">PSET11_01643</name>
</gene>
<reference evidence="6 7" key="1">
    <citation type="submission" date="2018-11" db="EMBL/GenBank/DDBJ databases">
        <authorList>
            <person name="Criscuolo A."/>
        </authorList>
    </citation>
    <scope>NUCLEOTIDE SEQUENCE [LARGE SCALE GENOMIC DNA]</scope>
    <source>
        <strain evidence="6">AT11b</strain>
    </source>
</reference>
<dbReference type="EC" id="6.3.2.2" evidence="5"/>
<keyword evidence="3 5" id="KW-0067">ATP-binding</keyword>
<evidence type="ECO:0000256" key="2">
    <source>
        <dbReference type="ARBA" id="ARBA00022741"/>
    </source>
</evidence>
<dbReference type="InterPro" id="IPR006336">
    <property type="entry name" value="GCS2"/>
</dbReference>
<dbReference type="InterPro" id="IPR014746">
    <property type="entry name" value="Gln_synth/guanido_kin_cat_dom"/>
</dbReference>
<dbReference type="Pfam" id="PF04107">
    <property type="entry name" value="GCS2"/>
    <property type="match status" value="1"/>
</dbReference>
<evidence type="ECO:0000256" key="4">
    <source>
        <dbReference type="ARBA" id="ARBA00048819"/>
    </source>
</evidence>
<evidence type="ECO:0000313" key="6">
    <source>
        <dbReference type="EMBL" id="VDC25873.1"/>
    </source>
</evidence>
<dbReference type="OrthoDB" id="9769628at2"/>
<dbReference type="GO" id="GO:0004357">
    <property type="term" value="F:glutamate-cysteine ligase activity"/>
    <property type="evidence" value="ECO:0007669"/>
    <property type="project" value="UniProtKB-EC"/>
</dbReference>
<evidence type="ECO:0000313" key="7">
    <source>
        <dbReference type="Proteomes" id="UP000280861"/>
    </source>
</evidence>
<dbReference type="PANTHER" id="PTHR36510">
    <property type="entry name" value="GLUTAMATE--CYSTEINE LIGASE 2-RELATED"/>
    <property type="match status" value="1"/>
</dbReference>
<evidence type="ECO:0000256" key="3">
    <source>
        <dbReference type="ARBA" id="ARBA00022840"/>
    </source>
</evidence>
<dbReference type="HAMAP" id="MF_01609">
    <property type="entry name" value="Glu_cys_ligase_2"/>
    <property type="match status" value="1"/>
</dbReference>
<comment type="catalytic activity">
    <reaction evidence="4 5">
        <text>L-cysteine + L-glutamate + ATP = gamma-L-glutamyl-L-cysteine + ADP + phosphate + H(+)</text>
        <dbReference type="Rhea" id="RHEA:13285"/>
        <dbReference type="ChEBI" id="CHEBI:15378"/>
        <dbReference type="ChEBI" id="CHEBI:29985"/>
        <dbReference type="ChEBI" id="CHEBI:30616"/>
        <dbReference type="ChEBI" id="CHEBI:35235"/>
        <dbReference type="ChEBI" id="CHEBI:43474"/>
        <dbReference type="ChEBI" id="CHEBI:58173"/>
        <dbReference type="ChEBI" id="CHEBI:456216"/>
        <dbReference type="EC" id="6.3.2.2"/>
    </reaction>
</comment>
<sequence length="398" mass="42332">MRSFGVEEELLIVDPSTGAPLPLATRLLQMASGSPADGPSLHAEFKQEQIEANTRPCFTAAELLTDIQTGRALADAAAATVGARVAALATPPIFAATPTDGDARFATMSGKFGLIAREQLTCGLHVHVSIDSEEEGIAVLDRIRVWLPLVLALSANSPFWAGVDAGFASYRSQIWNRWPSAGPMPIYGSVAGYRQLVDSMLSTDVLLDEGMVYFDARLSRTHPTVEIRIADVCMASEDACTLATLIRGLVEASANEWKHGRSPALIPATLLRLATWQASRFGVETNLLHPFLHRPSPAADIVVAALEHAQEPLTQAGDFDAVSAGLGRIMARGSGERLQRAAHADGGRLADVVAAAVVRTHAAPQTHAAAQVTDPLPFPPAVGTRSRCLTDAHHKELE</sequence>
<comment type="similarity">
    <text evidence="5">Belongs to the glutamate--cysteine ligase type 2 family. YbdK subfamily.</text>
</comment>